<dbReference type="Gene3D" id="3.30.360.10">
    <property type="entry name" value="Dihydrodipicolinate Reductase, domain 2"/>
    <property type="match status" value="1"/>
</dbReference>
<feature type="binding site" evidence="6">
    <location>
        <position position="218"/>
    </location>
    <ligand>
        <name>substrate</name>
    </ligand>
</feature>
<dbReference type="GO" id="GO:0005829">
    <property type="term" value="C:cytosol"/>
    <property type="evidence" value="ECO:0007669"/>
    <property type="project" value="TreeGrafter"/>
</dbReference>
<name>A0A162DGH0_9BACI</name>
<dbReference type="InterPro" id="IPR022674">
    <property type="entry name" value="G6P_DH_NAD-bd"/>
</dbReference>
<dbReference type="PIRSF" id="PIRSF000110">
    <property type="entry name" value="G6PD"/>
    <property type="match status" value="1"/>
</dbReference>
<evidence type="ECO:0000256" key="2">
    <source>
        <dbReference type="ARBA" id="ARBA00022526"/>
    </source>
</evidence>
<dbReference type="SUPFAM" id="SSF55347">
    <property type="entry name" value="Glyceraldehyde-3-phosphate dehydrogenase-like, C-terminal domain"/>
    <property type="match status" value="1"/>
</dbReference>
<evidence type="ECO:0000259" key="7">
    <source>
        <dbReference type="Pfam" id="PF00479"/>
    </source>
</evidence>
<gene>
    <name evidence="6" type="primary">zwf</name>
    <name evidence="9" type="ORF">AZF04_08535</name>
</gene>
<feature type="binding site" evidence="6">
    <location>
        <position position="339"/>
    </location>
    <ligand>
        <name>substrate</name>
    </ligand>
</feature>
<dbReference type="PRINTS" id="PR00079">
    <property type="entry name" value="G6PDHDRGNASE"/>
</dbReference>
<feature type="binding site" evidence="6">
    <location>
        <begin position="87"/>
        <end position="88"/>
    </location>
    <ligand>
        <name>NADP(+)</name>
        <dbReference type="ChEBI" id="CHEBI:58349"/>
    </ligand>
</feature>
<comment type="caution">
    <text evidence="6">Lacks conserved residue(s) required for the propagation of feature annotation.</text>
</comment>
<evidence type="ECO:0000313" key="9">
    <source>
        <dbReference type="EMBL" id="KYG29554.1"/>
    </source>
</evidence>
<dbReference type="Proteomes" id="UP000075806">
    <property type="component" value="Unassembled WGS sequence"/>
</dbReference>
<evidence type="ECO:0000256" key="6">
    <source>
        <dbReference type="HAMAP-Rule" id="MF_00966"/>
    </source>
</evidence>
<feature type="binding site" evidence="6">
    <location>
        <position position="180"/>
    </location>
    <ligand>
        <name>substrate</name>
    </ligand>
</feature>
<dbReference type="Pfam" id="PF02781">
    <property type="entry name" value="G6PD_C"/>
    <property type="match status" value="1"/>
</dbReference>
<dbReference type="RefSeq" id="WP_061949350.1">
    <property type="nucleotide sequence ID" value="NZ_LTAO01000023.1"/>
</dbReference>
<keyword evidence="4 6" id="KW-0560">Oxidoreductase</keyword>
<dbReference type="AlphaFoldDB" id="A0A162DGH0"/>
<dbReference type="EMBL" id="LTAO01000023">
    <property type="protein sequence ID" value="KYG29554.1"/>
    <property type="molecule type" value="Genomic_DNA"/>
</dbReference>
<dbReference type="InterPro" id="IPR001282">
    <property type="entry name" value="G6P_DH"/>
</dbReference>
<dbReference type="GO" id="GO:0050661">
    <property type="term" value="F:NADP binding"/>
    <property type="evidence" value="ECO:0007669"/>
    <property type="project" value="UniProtKB-UniRule"/>
</dbReference>
<evidence type="ECO:0000256" key="5">
    <source>
        <dbReference type="ARBA" id="ARBA00023277"/>
    </source>
</evidence>
<protein>
    <recommendedName>
        <fullName evidence="6">Glucose-6-phosphate 1-dehydrogenase</fullName>
        <shortName evidence="6">G6PD</shortName>
        <ecNumber evidence="6">1.1.1.49</ecNumber>
    </recommendedName>
</protein>
<accession>A0A162DGH0</accession>
<feature type="binding site" evidence="6">
    <location>
        <position position="184"/>
    </location>
    <ligand>
        <name>substrate</name>
    </ligand>
</feature>
<feature type="binding site" evidence="6">
    <location>
        <position position="237"/>
    </location>
    <ligand>
        <name>substrate</name>
    </ligand>
</feature>
<evidence type="ECO:0000259" key="8">
    <source>
        <dbReference type="Pfam" id="PF02781"/>
    </source>
</evidence>
<dbReference type="SUPFAM" id="SSF51735">
    <property type="entry name" value="NAD(P)-binding Rossmann-fold domains"/>
    <property type="match status" value="1"/>
</dbReference>
<comment type="pathway">
    <text evidence="1 6">Carbohydrate degradation; pentose phosphate pathway; D-ribulose 5-phosphate from D-glucose 6-phosphate (oxidative stage): step 1/3.</text>
</comment>
<dbReference type="UniPathway" id="UPA00115">
    <property type="reaction ID" value="UER00408"/>
</dbReference>
<dbReference type="InterPro" id="IPR036291">
    <property type="entry name" value="NAD(P)-bd_dom_sf"/>
</dbReference>
<dbReference type="InterPro" id="IPR022675">
    <property type="entry name" value="G6P_DH_C"/>
</dbReference>
<dbReference type="PANTHER" id="PTHR23429">
    <property type="entry name" value="GLUCOSE-6-PHOSPHATE 1-DEHYDROGENASE G6PD"/>
    <property type="match status" value="1"/>
</dbReference>
<organism evidence="9 10">
    <name type="scientific">Alkalihalobacillus trypoxylicola</name>
    <dbReference type="NCBI Taxonomy" id="519424"/>
    <lineage>
        <taxon>Bacteria</taxon>
        <taxon>Bacillati</taxon>
        <taxon>Bacillota</taxon>
        <taxon>Bacilli</taxon>
        <taxon>Bacillales</taxon>
        <taxon>Bacillaceae</taxon>
        <taxon>Alkalihalobacillus</taxon>
    </lineage>
</organism>
<comment type="function">
    <text evidence="6">Catalyzes the oxidation of glucose 6-phosphate to 6-phosphogluconolactone.</text>
</comment>
<dbReference type="STRING" id="519424.AZF04_08535"/>
<keyword evidence="5 6" id="KW-0119">Carbohydrate metabolism</keyword>
<comment type="catalytic activity">
    <reaction evidence="6">
        <text>D-glucose 6-phosphate + NADP(+) = 6-phospho-D-glucono-1,5-lactone + NADPH + H(+)</text>
        <dbReference type="Rhea" id="RHEA:15841"/>
        <dbReference type="ChEBI" id="CHEBI:15378"/>
        <dbReference type="ChEBI" id="CHEBI:57783"/>
        <dbReference type="ChEBI" id="CHEBI:57955"/>
        <dbReference type="ChEBI" id="CHEBI:58349"/>
        <dbReference type="ChEBI" id="CHEBI:61548"/>
        <dbReference type="EC" id="1.1.1.49"/>
    </reaction>
</comment>
<dbReference type="HAMAP" id="MF_00966">
    <property type="entry name" value="G6PD"/>
    <property type="match status" value="1"/>
</dbReference>
<evidence type="ECO:0000256" key="1">
    <source>
        <dbReference type="ARBA" id="ARBA00004937"/>
    </source>
</evidence>
<comment type="caution">
    <text evidence="9">The sequence shown here is derived from an EMBL/GenBank/DDBJ whole genome shotgun (WGS) entry which is preliminary data.</text>
</comment>
<feature type="binding site" evidence="6">
    <location>
        <position position="334"/>
    </location>
    <ligand>
        <name>substrate</name>
    </ligand>
</feature>
<keyword evidence="10" id="KW-1185">Reference proteome</keyword>
<dbReference type="GO" id="GO:0006006">
    <property type="term" value="P:glucose metabolic process"/>
    <property type="evidence" value="ECO:0007669"/>
    <property type="project" value="UniProtKB-KW"/>
</dbReference>
<dbReference type="Gene3D" id="3.40.50.720">
    <property type="entry name" value="NAD(P)-binding Rossmann-like Domain"/>
    <property type="match status" value="1"/>
</dbReference>
<feature type="domain" description="Glucose-6-phosphate dehydrogenase NAD-binding" evidence="7">
    <location>
        <begin position="7"/>
        <end position="189"/>
    </location>
</feature>
<feature type="binding site" evidence="6">
    <location>
        <begin position="10"/>
        <end position="17"/>
    </location>
    <ligand>
        <name>NADP(+)</name>
        <dbReference type="ChEBI" id="CHEBI:58349"/>
    </ligand>
</feature>
<comment type="similarity">
    <text evidence="6">Belongs to the glucose-6-phosphate dehydrogenase family.</text>
</comment>
<evidence type="ECO:0000313" key="10">
    <source>
        <dbReference type="Proteomes" id="UP000075806"/>
    </source>
</evidence>
<dbReference type="NCBIfam" id="TIGR00871">
    <property type="entry name" value="zwf"/>
    <property type="match status" value="1"/>
</dbReference>
<dbReference type="GO" id="GO:0004345">
    <property type="term" value="F:glucose-6-phosphate dehydrogenase activity"/>
    <property type="evidence" value="ECO:0007669"/>
    <property type="project" value="UniProtKB-UniRule"/>
</dbReference>
<feature type="binding site" evidence="6">
    <location>
        <position position="150"/>
    </location>
    <ligand>
        <name>NADP(+)</name>
        <dbReference type="ChEBI" id="CHEBI:58349"/>
    </ligand>
</feature>
<keyword evidence="2 6" id="KW-0313">Glucose metabolism</keyword>
<dbReference type="EC" id="1.1.1.49" evidence="6"/>
<dbReference type="Pfam" id="PF00479">
    <property type="entry name" value="G6PD_N"/>
    <property type="match status" value="1"/>
</dbReference>
<proteinExistence type="inferred from homology"/>
<dbReference type="PANTHER" id="PTHR23429:SF0">
    <property type="entry name" value="GLUCOSE-6-PHOSPHATE 1-DEHYDROGENASE"/>
    <property type="match status" value="1"/>
</dbReference>
<evidence type="ECO:0000256" key="3">
    <source>
        <dbReference type="ARBA" id="ARBA00022857"/>
    </source>
</evidence>
<feature type="active site" description="Proton acceptor" evidence="6">
    <location>
        <position position="242"/>
    </location>
</feature>
<dbReference type="GO" id="GO:0009051">
    <property type="term" value="P:pentose-phosphate shunt, oxidative branch"/>
    <property type="evidence" value="ECO:0007669"/>
    <property type="project" value="TreeGrafter"/>
</dbReference>
<sequence length="474" mass="54592">MENMSFILFGATGDLARRKIFPALFNLYRNQKLPKAFSIIGIGKEELSNKQFQELVIDSLYEYSRHSVNDKAQKAEFVKSITYISLDITKETSYQKLLTLVKKVEREHNLQENRIFYLSVSPKLFNVITTNIKKSNLSNTSGWKRVIIEKPFGNDLKTAQQLNDIVQNAFQEDEIFRIDHYLGKPMVKNLLTFVSANPMLQPLWNKHMIANIQITANEEVGVGSRASYYEQAGAVRDMFQNHMLQLIMMTAVTMLDERNAIKLRAEKVQLMETIRVENQHDVVRGQYTKAPCIKGYKDELGVDSSSNIETFFAASLFIENPLWEGVPFFVRTGKRLNKKETKIVIEFKNVLNNHEKKTNSKPNLLTIHINPDYGISLQLNSKNPITGELETITMNFSSNDKDIPEAYEYLLADAIQGDLSYFTHWDEVELAWKSVQPIIENFHTNKIPLNFYQAGSNGPKEADDLVNKHGYKWW</sequence>
<keyword evidence="3 6" id="KW-0521">NADP</keyword>
<evidence type="ECO:0000256" key="4">
    <source>
        <dbReference type="ARBA" id="ARBA00023002"/>
    </source>
</evidence>
<dbReference type="OrthoDB" id="9802739at2"/>
<feature type="domain" description="Glucose-6-phosphate dehydrogenase C-terminal" evidence="8">
    <location>
        <begin position="195"/>
        <end position="474"/>
    </location>
</feature>
<reference evidence="9" key="1">
    <citation type="submission" date="2016-02" db="EMBL/GenBank/DDBJ databases">
        <title>Genome sequence of Bacillus trypoxylicola KCTC 13244(T).</title>
        <authorList>
            <person name="Jeong H."/>
            <person name="Park S.-H."/>
            <person name="Choi S.-K."/>
        </authorList>
    </citation>
    <scope>NUCLEOTIDE SEQUENCE [LARGE SCALE GENOMIC DNA]</scope>
    <source>
        <strain evidence="9">KCTC 13244</strain>
    </source>
</reference>